<dbReference type="OrthoDB" id="116031at2"/>
<reference evidence="2 3" key="1">
    <citation type="submission" date="2019-01" db="EMBL/GenBank/DDBJ databases">
        <title>Zoogloea oleivorans genome sequencing and assembly.</title>
        <authorList>
            <person name="Tancsics A."/>
            <person name="Farkas M."/>
            <person name="Kriszt B."/>
            <person name="Maroti G."/>
            <person name="Horvath B."/>
        </authorList>
    </citation>
    <scope>NUCLEOTIDE SEQUENCE [LARGE SCALE GENOMIC DNA]</scope>
    <source>
        <strain evidence="2 3">Buc</strain>
    </source>
</reference>
<dbReference type="Pfam" id="PF12900">
    <property type="entry name" value="Pyridox_ox_2"/>
    <property type="match status" value="1"/>
</dbReference>
<name>A0A6C2D278_9RHOO</name>
<evidence type="ECO:0000256" key="1">
    <source>
        <dbReference type="SAM" id="MobiDB-lite"/>
    </source>
</evidence>
<organism evidence="2 3">
    <name type="scientific">Zoogloea oleivorans</name>
    <dbReference type="NCBI Taxonomy" id="1552750"/>
    <lineage>
        <taxon>Bacteria</taxon>
        <taxon>Pseudomonadati</taxon>
        <taxon>Pseudomonadota</taxon>
        <taxon>Betaproteobacteria</taxon>
        <taxon>Rhodocyclales</taxon>
        <taxon>Zoogloeaceae</taxon>
        <taxon>Zoogloea</taxon>
    </lineage>
</organism>
<evidence type="ECO:0000313" key="3">
    <source>
        <dbReference type="Proteomes" id="UP000389128"/>
    </source>
</evidence>
<accession>A0A6C2D278</accession>
<dbReference type="InterPro" id="IPR012349">
    <property type="entry name" value="Split_barrel_FMN-bd"/>
</dbReference>
<dbReference type="AlphaFoldDB" id="A0A6C2D278"/>
<dbReference type="EMBL" id="SDKK01000007">
    <property type="protein sequence ID" value="TYC59705.1"/>
    <property type="molecule type" value="Genomic_DNA"/>
</dbReference>
<evidence type="ECO:0000313" key="2">
    <source>
        <dbReference type="EMBL" id="TYC59705.1"/>
    </source>
</evidence>
<feature type="region of interest" description="Disordered" evidence="1">
    <location>
        <begin position="1"/>
        <end position="21"/>
    </location>
</feature>
<sequence length="220" mass="24106">MSQQSPSPRTEVRRKPQRAHHDPATIRAIIDQALVCQIAFNQGGSVHCLPTACWRDGDFLYIHGANNSRLTQTLLEDECAVSITHLDGLVLARSAFHHSMNYRSVVIYGRFEAEDDPDAKAAAFKAFVEHASPGRSAQVRPPSRAELAGTRLLRIALDEAVAKIRNWGVEDSVEDMAIPVWAGVLPLSLRAGPVQPEAGCAEREPPTLPTFIGFFTRCNG</sequence>
<proteinExistence type="predicted"/>
<dbReference type="PANTHER" id="PTHR34071">
    <property type="entry name" value="5-NITROIMIDAZOLE ANTIBIOTICS RESISTANCE PROTEIN, NIMA-FAMILY-RELATED PROTEIN-RELATED"/>
    <property type="match status" value="1"/>
</dbReference>
<dbReference type="PANTHER" id="PTHR34071:SF2">
    <property type="entry name" value="FLAVIN-NUCLEOTIDE-BINDING PROTEIN"/>
    <property type="match status" value="1"/>
</dbReference>
<dbReference type="InterPro" id="IPR024747">
    <property type="entry name" value="Pyridox_Oxase-rel"/>
</dbReference>
<comment type="caution">
    <text evidence="2">The sequence shown here is derived from an EMBL/GenBank/DDBJ whole genome shotgun (WGS) entry which is preliminary data.</text>
</comment>
<dbReference type="SUPFAM" id="SSF50475">
    <property type="entry name" value="FMN-binding split barrel"/>
    <property type="match status" value="1"/>
</dbReference>
<gene>
    <name evidence="2" type="ORF">ETQ85_09090</name>
</gene>
<dbReference type="Gene3D" id="2.30.110.10">
    <property type="entry name" value="Electron Transport, Fmn-binding Protein, Chain A"/>
    <property type="match status" value="1"/>
</dbReference>
<dbReference type="RefSeq" id="WP_148578725.1">
    <property type="nucleotide sequence ID" value="NZ_SDKK01000007.1"/>
</dbReference>
<dbReference type="Proteomes" id="UP000389128">
    <property type="component" value="Unassembled WGS sequence"/>
</dbReference>
<keyword evidence="3" id="KW-1185">Reference proteome</keyword>
<feature type="compositionally biased region" description="Basic and acidic residues" evidence="1">
    <location>
        <begin position="10"/>
        <end position="21"/>
    </location>
</feature>
<protein>
    <submittedName>
        <fullName evidence="2">Pyridoxamine 5'-phosphate oxidase family protein</fullName>
    </submittedName>
</protein>